<dbReference type="InterPro" id="IPR020891">
    <property type="entry name" value="UPF0758_CS"/>
</dbReference>
<dbReference type="Proteomes" id="UP000178346">
    <property type="component" value="Unassembled WGS sequence"/>
</dbReference>
<dbReference type="NCBIfam" id="TIGR00608">
    <property type="entry name" value="radc"/>
    <property type="match status" value="1"/>
</dbReference>
<protein>
    <recommendedName>
        <fullName evidence="7">MPN domain-containing protein</fullName>
    </recommendedName>
</protein>
<dbReference type="GO" id="GO:0006508">
    <property type="term" value="P:proteolysis"/>
    <property type="evidence" value="ECO:0007669"/>
    <property type="project" value="UniProtKB-KW"/>
</dbReference>
<dbReference type="SUPFAM" id="SSF102712">
    <property type="entry name" value="JAB1/MPN domain"/>
    <property type="match status" value="1"/>
</dbReference>
<dbReference type="InterPro" id="IPR037518">
    <property type="entry name" value="MPN"/>
</dbReference>
<keyword evidence="3" id="KW-0378">Hydrolase</keyword>
<dbReference type="InterPro" id="IPR010994">
    <property type="entry name" value="RuvA_2-like"/>
</dbReference>
<evidence type="ECO:0000256" key="2">
    <source>
        <dbReference type="ARBA" id="ARBA00022723"/>
    </source>
</evidence>
<evidence type="ECO:0000256" key="3">
    <source>
        <dbReference type="ARBA" id="ARBA00022801"/>
    </source>
</evidence>
<organism evidence="8 9">
    <name type="scientific">candidate division WWE3 bacterium RIFCSPLOWO2_01_FULL_41_9</name>
    <dbReference type="NCBI Taxonomy" id="1802626"/>
    <lineage>
        <taxon>Bacteria</taxon>
        <taxon>Katanobacteria</taxon>
    </lineage>
</organism>
<keyword evidence="1" id="KW-0645">Protease</keyword>
<evidence type="ECO:0000313" key="8">
    <source>
        <dbReference type="EMBL" id="OGC58341.1"/>
    </source>
</evidence>
<dbReference type="EMBL" id="MEVJ01000002">
    <property type="protein sequence ID" value="OGC58341.1"/>
    <property type="molecule type" value="Genomic_DNA"/>
</dbReference>
<keyword evidence="4" id="KW-0862">Zinc</keyword>
<dbReference type="InterPro" id="IPR001405">
    <property type="entry name" value="UPF0758"/>
</dbReference>
<evidence type="ECO:0000313" key="9">
    <source>
        <dbReference type="Proteomes" id="UP000178346"/>
    </source>
</evidence>
<dbReference type="PROSITE" id="PS50249">
    <property type="entry name" value="MPN"/>
    <property type="match status" value="1"/>
</dbReference>
<dbReference type="GO" id="GO:0046872">
    <property type="term" value="F:metal ion binding"/>
    <property type="evidence" value="ECO:0007669"/>
    <property type="project" value="UniProtKB-KW"/>
</dbReference>
<accession>A0A1F4VME3</accession>
<comment type="similarity">
    <text evidence="6">Belongs to the UPF0758 family.</text>
</comment>
<keyword evidence="5" id="KW-0482">Metalloprotease</keyword>
<dbReference type="PANTHER" id="PTHR30471:SF3">
    <property type="entry name" value="UPF0758 PROTEIN YEES-RELATED"/>
    <property type="match status" value="1"/>
</dbReference>
<evidence type="ECO:0000256" key="4">
    <source>
        <dbReference type="ARBA" id="ARBA00022833"/>
    </source>
</evidence>
<dbReference type="InterPro" id="IPR046778">
    <property type="entry name" value="UPF0758_N"/>
</dbReference>
<dbReference type="GO" id="GO:0008237">
    <property type="term" value="F:metallopeptidase activity"/>
    <property type="evidence" value="ECO:0007669"/>
    <property type="project" value="UniProtKB-KW"/>
</dbReference>
<keyword evidence="2" id="KW-0479">Metal-binding</keyword>
<dbReference type="AlphaFoldDB" id="A0A1F4VME3"/>
<gene>
    <name evidence="8" type="ORF">A2976_03250</name>
</gene>
<reference evidence="8 9" key="1">
    <citation type="journal article" date="2016" name="Nat. Commun.">
        <title>Thousands of microbial genomes shed light on interconnected biogeochemical processes in an aquifer system.</title>
        <authorList>
            <person name="Anantharaman K."/>
            <person name="Brown C.T."/>
            <person name="Hug L.A."/>
            <person name="Sharon I."/>
            <person name="Castelle C.J."/>
            <person name="Probst A.J."/>
            <person name="Thomas B.C."/>
            <person name="Singh A."/>
            <person name="Wilkins M.J."/>
            <person name="Karaoz U."/>
            <person name="Brodie E.L."/>
            <person name="Williams K.H."/>
            <person name="Hubbard S.S."/>
            <person name="Banfield J.F."/>
        </authorList>
    </citation>
    <scope>NUCLEOTIDE SEQUENCE [LARGE SCALE GENOMIC DNA]</scope>
</reference>
<evidence type="ECO:0000256" key="6">
    <source>
        <dbReference type="RuleBase" id="RU003797"/>
    </source>
</evidence>
<name>A0A1F4VME3_UNCKA</name>
<proteinExistence type="inferred from homology"/>
<evidence type="ECO:0000256" key="1">
    <source>
        <dbReference type="ARBA" id="ARBA00022670"/>
    </source>
</evidence>
<comment type="caution">
    <text evidence="8">The sequence shown here is derived from an EMBL/GenBank/DDBJ whole genome shotgun (WGS) entry which is preliminary data.</text>
</comment>
<dbReference type="InterPro" id="IPR025657">
    <property type="entry name" value="RadC_JAB"/>
</dbReference>
<sequence length="233" mass="25851">MTYIDFMLFVNDKPRERLLKVGAENLSDTELLAIILRTGGEKNSVTQLAGKILSDFDGLNGLVNADTVQLCNVKDVGATKAATIKAVCEIGLRISMSPATTTLSVRKPEDIFRYVKKDYYKKNKEYLYLISLDNRNKLVSKDLVSIGTLNETMIHPREIYKTAFMKNAASIILVHNHPSGDPTPSEDDIKVTKKIAEAGNLLGITLMDHIIVSDNGYISIKAFDLIKCSRPTK</sequence>
<feature type="domain" description="MPN" evidence="7">
    <location>
        <begin position="104"/>
        <end position="229"/>
    </location>
</feature>
<dbReference type="Pfam" id="PF20582">
    <property type="entry name" value="UPF0758_N"/>
    <property type="match status" value="1"/>
</dbReference>
<dbReference type="PANTHER" id="PTHR30471">
    <property type="entry name" value="DNA REPAIR PROTEIN RADC"/>
    <property type="match status" value="1"/>
</dbReference>
<evidence type="ECO:0000256" key="5">
    <source>
        <dbReference type="ARBA" id="ARBA00023049"/>
    </source>
</evidence>
<dbReference type="Pfam" id="PF04002">
    <property type="entry name" value="RadC"/>
    <property type="match status" value="1"/>
</dbReference>
<dbReference type="Gene3D" id="3.40.140.10">
    <property type="entry name" value="Cytidine Deaminase, domain 2"/>
    <property type="match status" value="1"/>
</dbReference>
<dbReference type="PROSITE" id="PS01302">
    <property type="entry name" value="UPF0758"/>
    <property type="match status" value="1"/>
</dbReference>
<dbReference type="SUPFAM" id="SSF47781">
    <property type="entry name" value="RuvA domain 2-like"/>
    <property type="match status" value="1"/>
</dbReference>
<dbReference type="CDD" id="cd08071">
    <property type="entry name" value="MPN_DUF2466"/>
    <property type="match status" value="1"/>
</dbReference>
<evidence type="ECO:0000259" key="7">
    <source>
        <dbReference type="PROSITE" id="PS50249"/>
    </source>
</evidence>
<dbReference type="NCBIfam" id="NF000642">
    <property type="entry name" value="PRK00024.1"/>
    <property type="match status" value="1"/>
</dbReference>